<gene>
    <name evidence="3" type="ORF">C7I55_19550</name>
</gene>
<evidence type="ECO:0000256" key="2">
    <source>
        <dbReference type="SAM" id="Phobius"/>
    </source>
</evidence>
<dbReference type="AlphaFoldDB" id="A0A2P7QIY0"/>
<protein>
    <submittedName>
        <fullName evidence="3">Uncharacterized protein</fullName>
    </submittedName>
</protein>
<reference evidence="3 4" key="1">
    <citation type="submission" date="2018-03" db="EMBL/GenBank/DDBJ databases">
        <title>The draft genome of Sphingosinicella sp. GL-C-18.</title>
        <authorList>
            <person name="Liu L."/>
            <person name="Li L."/>
            <person name="Liang L."/>
            <person name="Zhang X."/>
            <person name="Wang T."/>
        </authorList>
    </citation>
    <scope>NUCLEOTIDE SEQUENCE [LARGE SCALE GENOMIC DNA]</scope>
    <source>
        <strain evidence="3 4">GL-C-18</strain>
    </source>
</reference>
<keyword evidence="2" id="KW-0472">Membrane</keyword>
<feature type="compositionally biased region" description="Basic and acidic residues" evidence="1">
    <location>
        <begin position="65"/>
        <end position="74"/>
    </location>
</feature>
<accession>A0A2P7QIY0</accession>
<comment type="caution">
    <text evidence="3">The sequence shown here is derived from an EMBL/GenBank/DDBJ whole genome shotgun (WGS) entry which is preliminary data.</text>
</comment>
<sequence>MGTVLALHAAVGPALRAAGTKLFIFVLPTMTVWLCLVALGASRARVFACSRHRRRRTGVAHPISPRREPGRRLENMPMIRSD</sequence>
<evidence type="ECO:0000256" key="1">
    <source>
        <dbReference type="SAM" id="MobiDB-lite"/>
    </source>
</evidence>
<keyword evidence="2" id="KW-0812">Transmembrane</keyword>
<feature type="transmembrane region" description="Helical" evidence="2">
    <location>
        <begin position="26"/>
        <end position="46"/>
    </location>
</feature>
<dbReference type="Proteomes" id="UP000241167">
    <property type="component" value="Unassembled WGS sequence"/>
</dbReference>
<keyword evidence="4" id="KW-1185">Reference proteome</keyword>
<keyword evidence="2" id="KW-1133">Transmembrane helix</keyword>
<feature type="region of interest" description="Disordered" evidence="1">
    <location>
        <begin position="57"/>
        <end position="82"/>
    </location>
</feature>
<organism evidence="3 4">
    <name type="scientific">Allosphingosinicella deserti</name>
    <dbReference type="NCBI Taxonomy" id="2116704"/>
    <lineage>
        <taxon>Bacteria</taxon>
        <taxon>Pseudomonadati</taxon>
        <taxon>Pseudomonadota</taxon>
        <taxon>Alphaproteobacteria</taxon>
        <taxon>Sphingomonadales</taxon>
        <taxon>Sphingomonadaceae</taxon>
        <taxon>Allosphingosinicella</taxon>
    </lineage>
</organism>
<dbReference type="EMBL" id="PXYI01000007">
    <property type="protein sequence ID" value="PSJ37909.1"/>
    <property type="molecule type" value="Genomic_DNA"/>
</dbReference>
<evidence type="ECO:0000313" key="3">
    <source>
        <dbReference type="EMBL" id="PSJ37909.1"/>
    </source>
</evidence>
<name>A0A2P7QIY0_9SPHN</name>
<evidence type="ECO:0000313" key="4">
    <source>
        <dbReference type="Proteomes" id="UP000241167"/>
    </source>
</evidence>
<proteinExistence type="predicted"/>